<feature type="transmembrane region" description="Helical" evidence="1">
    <location>
        <begin position="100"/>
        <end position="118"/>
    </location>
</feature>
<keyword evidence="1" id="KW-0472">Membrane</keyword>
<keyword evidence="1" id="KW-1133">Transmembrane helix</keyword>
<dbReference type="InterPro" id="IPR003607">
    <property type="entry name" value="HD/PDEase_dom"/>
</dbReference>
<reference evidence="3 4" key="1">
    <citation type="submission" date="2021-06" db="EMBL/GenBank/DDBJ databases">
        <title>Rhodobacteraceae bacterium strain HSP-20.</title>
        <authorList>
            <person name="Chen W.-M."/>
        </authorList>
    </citation>
    <scope>NUCLEOTIDE SEQUENCE [LARGE SCALE GENOMIC DNA]</scope>
    <source>
        <strain evidence="3 4">HSP-20</strain>
    </source>
</reference>
<dbReference type="Pfam" id="PF13487">
    <property type="entry name" value="HD_5"/>
    <property type="match status" value="1"/>
</dbReference>
<feature type="transmembrane region" description="Helical" evidence="1">
    <location>
        <begin position="51"/>
        <end position="67"/>
    </location>
</feature>
<feature type="transmembrane region" description="Helical" evidence="1">
    <location>
        <begin position="21"/>
        <end position="39"/>
    </location>
</feature>
<keyword evidence="4" id="KW-1185">Reference proteome</keyword>
<dbReference type="RefSeq" id="WP_161761581.1">
    <property type="nucleotide sequence ID" value="NZ_JAAATX020000004.1"/>
</dbReference>
<proteinExistence type="predicted"/>
<gene>
    <name evidence="3" type="ORF">GU927_006700</name>
</gene>
<dbReference type="SUPFAM" id="SSF109604">
    <property type="entry name" value="HD-domain/PDEase-like"/>
    <property type="match status" value="1"/>
</dbReference>
<feature type="domain" description="HD-GYP" evidence="2">
    <location>
        <begin position="190"/>
        <end position="400"/>
    </location>
</feature>
<keyword evidence="1" id="KW-0812">Transmembrane</keyword>
<accession>A0ABS6J1Q8</accession>
<name>A0ABS6J1Q8_9RHOB</name>
<dbReference type="Proteomes" id="UP000731907">
    <property type="component" value="Unassembled WGS sequence"/>
</dbReference>
<evidence type="ECO:0000256" key="1">
    <source>
        <dbReference type="SAM" id="Phobius"/>
    </source>
</evidence>
<evidence type="ECO:0000313" key="4">
    <source>
        <dbReference type="Proteomes" id="UP000731907"/>
    </source>
</evidence>
<dbReference type="Gene3D" id="1.10.3210.10">
    <property type="entry name" value="Hypothetical protein af1432"/>
    <property type="match status" value="1"/>
</dbReference>
<evidence type="ECO:0000259" key="2">
    <source>
        <dbReference type="PROSITE" id="PS51832"/>
    </source>
</evidence>
<dbReference type="EMBL" id="JAAATX020000004">
    <property type="protein sequence ID" value="MBU9697533.1"/>
    <property type="molecule type" value="Genomic_DNA"/>
</dbReference>
<feature type="transmembrane region" description="Helical" evidence="1">
    <location>
        <begin position="159"/>
        <end position="178"/>
    </location>
</feature>
<feature type="transmembrane region" description="Helical" evidence="1">
    <location>
        <begin position="76"/>
        <end position="94"/>
    </location>
</feature>
<sequence>MNRLAGASAHRYDDFSHLLGLRLLKVVMLFFSFLITVLLYRRVVVGETESFPVFVALYCVGCGIYAIRSRLSGRQIILFLLTLFGSAALTGFAVNGLASGGPYLFFVALLLAGILDTRRARFASLLLLAIPLAAVFALAVAGLYIPLPPDIGVHLSSPSNWLLMGCLQLMTGMLLYLVSGETRRVMVDYQDTLRRGLINAMVAITRHRDNETGAHLERCSQYARALLGAAREAGIRGAAEMNETDLAEAVRLHDIGKVAVPDSILLKPGRLSKEEFDAMSVHASMGGQMIRDFTEKSGLDDEPVLTISEDVARYHHENWDGTGYPEGLSRDDIPLAARIMALIDVYDALRSQRPYKAALSHREALQNMSQLVGTKFDPDLFAAFDKVSVEFARIFEQYEQDHPAS</sequence>
<dbReference type="PANTHER" id="PTHR45228">
    <property type="entry name" value="CYCLIC DI-GMP PHOSPHODIESTERASE TM_0186-RELATED"/>
    <property type="match status" value="1"/>
</dbReference>
<evidence type="ECO:0000313" key="3">
    <source>
        <dbReference type="EMBL" id="MBU9697533.1"/>
    </source>
</evidence>
<dbReference type="PROSITE" id="PS51832">
    <property type="entry name" value="HD_GYP"/>
    <property type="match status" value="1"/>
</dbReference>
<protein>
    <submittedName>
        <fullName evidence="3">HD domain-containing protein</fullName>
    </submittedName>
</protein>
<feature type="transmembrane region" description="Helical" evidence="1">
    <location>
        <begin position="125"/>
        <end position="147"/>
    </location>
</feature>
<dbReference type="CDD" id="cd00077">
    <property type="entry name" value="HDc"/>
    <property type="match status" value="1"/>
</dbReference>
<organism evidence="3 4">
    <name type="scientific">Paragemmobacter amnigenus</name>
    <dbReference type="NCBI Taxonomy" id="2852097"/>
    <lineage>
        <taxon>Bacteria</taxon>
        <taxon>Pseudomonadati</taxon>
        <taxon>Pseudomonadota</taxon>
        <taxon>Alphaproteobacteria</taxon>
        <taxon>Rhodobacterales</taxon>
        <taxon>Paracoccaceae</taxon>
        <taxon>Paragemmobacter</taxon>
    </lineage>
</organism>
<comment type="caution">
    <text evidence="3">The sequence shown here is derived from an EMBL/GenBank/DDBJ whole genome shotgun (WGS) entry which is preliminary data.</text>
</comment>
<dbReference type="InterPro" id="IPR037522">
    <property type="entry name" value="HD_GYP_dom"/>
</dbReference>
<dbReference type="InterPro" id="IPR052020">
    <property type="entry name" value="Cyclic_di-GMP/3'3'-cGAMP_PDE"/>
</dbReference>
<dbReference type="SMART" id="SM00471">
    <property type="entry name" value="HDc"/>
    <property type="match status" value="1"/>
</dbReference>